<protein>
    <recommendedName>
        <fullName evidence="3">Protein kinase domain-containing protein</fullName>
    </recommendedName>
</protein>
<sequence length="173" mass="19529">MGESSKRQTILPEKLWGDAVRHETPESENESTGISQSLLNHYTQFVKKNGYHTSYNIDQAGPGVIALKDVEGFTVCLIKVRRIRKSWRFQAASHKNLISFLNSYDAHGLVYLVYEYEHLAISLGCMVERVLSAIVYVHSELRISHGVVDCSNVLLTWKGEVKLGTQDLIFAMS</sequence>
<organism evidence="1 2">
    <name type="scientific">Aspergillus leporis</name>
    <dbReference type="NCBI Taxonomy" id="41062"/>
    <lineage>
        <taxon>Eukaryota</taxon>
        <taxon>Fungi</taxon>
        <taxon>Dikarya</taxon>
        <taxon>Ascomycota</taxon>
        <taxon>Pezizomycotina</taxon>
        <taxon>Eurotiomycetes</taxon>
        <taxon>Eurotiomycetidae</taxon>
        <taxon>Eurotiales</taxon>
        <taxon>Aspergillaceae</taxon>
        <taxon>Aspergillus</taxon>
        <taxon>Aspergillus subgen. Circumdati</taxon>
    </lineage>
</organism>
<evidence type="ECO:0000313" key="2">
    <source>
        <dbReference type="Proteomes" id="UP000326565"/>
    </source>
</evidence>
<dbReference type="Proteomes" id="UP000326565">
    <property type="component" value="Unassembled WGS sequence"/>
</dbReference>
<proteinExistence type="predicted"/>
<dbReference type="OrthoDB" id="4062651at2759"/>
<dbReference type="AlphaFoldDB" id="A0A5N5WHF4"/>
<dbReference type="EMBL" id="ML732436">
    <property type="protein sequence ID" value="KAB8067866.1"/>
    <property type="molecule type" value="Genomic_DNA"/>
</dbReference>
<dbReference type="SUPFAM" id="SSF56112">
    <property type="entry name" value="Protein kinase-like (PK-like)"/>
    <property type="match status" value="1"/>
</dbReference>
<name>A0A5N5WHF4_9EURO</name>
<gene>
    <name evidence="1" type="ORF">BDV29DRAFT_196113</name>
</gene>
<dbReference type="InterPro" id="IPR011009">
    <property type="entry name" value="Kinase-like_dom_sf"/>
</dbReference>
<evidence type="ECO:0008006" key="3">
    <source>
        <dbReference type="Google" id="ProtNLM"/>
    </source>
</evidence>
<accession>A0A5N5WHF4</accession>
<keyword evidence="2" id="KW-1185">Reference proteome</keyword>
<evidence type="ECO:0000313" key="1">
    <source>
        <dbReference type="EMBL" id="KAB8067866.1"/>
    </source>
</evidence>
<reference evidence="1 2" key="1">
    <citation type="submission" date="2019-04" db="EMBL/GenBank/DDBJ databases">
        <title>Friends and foes A comparative genomics study of 23 Aspergillus species from section Flavi.</title>
        <authorList>
            <consortium name="DOE Joint Genome Institute"/>
            <person name="Kjaerbolling I."/>
            <person name="Vesth T."/>
            <person name="Frisvad J.C."/>
            <person name="Nybo J.L."/>
            <person name="Theobald S."/>
            <person name="Kildgaard S."/>
            <person name="Isbrandt T."/>
            <person name="Kuo A."/>
            <person name="Sato A."/>
            <person name="Lyhne E.K."/>
            <person name="Kogle M.E."/>
            <person name="Wiebenga A."/>
            <person name="Kun R.S."/>
            <person name="Lubbers R.J."/>
            <person name="Makela M.R."/>
            <person name="Barry K."/>
            <person name="Chovatia M."/>
            <person name="Clum A."/>
            <person name="Daum C."/>
            <person name="Haridas S."/>
            <person name="He G."/>
            <person name="LaButti K."/>
            <person name="Lipzen A."/>
            <person name="Mondo S."/>
            <person name="Riley R."/>
            <person name="Salamov A."/>
            <person name="Simmons B.A."/>
            <person name="Magnuson J.K."/>
            <person name="Henrissat B."/>
            <person name="Mortensen U.H."/>
            <person name="Larsen T.O."/>
            <person name="Devries R.P."/>
            <person name="Grigoriev I.V."/>
            <person name="Machida M."/>
            <person name="Baker S.E."/>
            <person name="Andersen M.R."/>
        </authorList>
    </citation>
    <scope>NUCLEOTIDE SEQUENCE [LARGE SCALE GENOMIC DNA]</scope>
    <source>
        <strain evidence="1 2">CBS 151.66</strain>
    </source>
</reference>
<dbReference type="Gene3D" id="1.10.510.10">
    <property type="entry name" value="Transferase(Phosphotransferase) domain 1"/>
    <property type="match status" value="1"/>
</dbReference>